<dbReference type="AlphaFoldDB" id="A0A0E9WCN5"/>
<accession>A0A0E9WCN5</accession>
<proteinExistence type="predicted"/>
<dbReference type="EMBL" id="GBXM01021267">
    <property type="protein sequence ID" value="JAH87310.1"/>
    <property type="molecule type" value="Transcribed_RNA"/>
</dbReference>
<reference evidence="1" key="1">
    <citation type="submission" date="2014-11" db="EMBL/GenBank/DDBJ databases">
        <authorList>
            <person name="Amaro Gonzalez C."/>
        </authorList>
    </citation>
    <scope>NUCLEOTIDE SEQUENCE</scope>
</reference>
<protein>
    <submittedName>
        <fullName evidence="1">Uncharacterized protein</fullName>
    </submittedName>
</protein>
<evidence type="ECO:0000313" key="1">
    <source>
        <dbReference type="EMBL" id="JAH87310.1"/>
    </source>
</evidence>
<sequence length="37" mass="4172">MVMDNYITSTVAVFCSCSNDLQYALIVCHFRIKASAR</sequence>
<organism evidence="1">
    <name type="scientific">Anguilla anguilla</name>
    <name type="common">European freshwater eel</name>
    <name type="synonym">Muraena anguilla</name>
    <dbReference type="NCBI Taxonomy" id="7936"/>
    <lineage>
        <taxon>Eukaryota</taxon>
        <taxon>Metazoa</taxon>
        <taxon>Chordata</taxon>
        <taxon>Craniata</taxon>
        <taxon>Vertebrata</taxon>
        <taxon>Euteleostomi</taxon>
        <taxon>Actinopterygii</taxon>
        <taxon>Neopterygii</taxon>
        <taxon>Teleostei</taxon>
        <taxon>Anguilliformes</taxon>
        <taxon>Anguillidae</taxon>
        <taxon>Anguilla</taxon>
    </lineage>
</organism>
<name>A0A0E9WCN5_ANGAN</name>
<reference evidence="1" key="2">
    <citation type="journal article" date="2015" name="Fish Shellfish Immunol.">
        <title>Early steps in the European eel (Anguilla anguilla)-Vibrio vulnificus interaction in the gills: Role of the RtxA13 toxin.</title>
        <authorList>
            <person name="Callol A."/>
            <person name="Pajuelo D."/>
            <person name="Ebbesson L."/>
            <person name="Teles M."/>
            <person name="MacKenzie S."/>
            <person name="Amaro C."/>
        </authorList>
    </citation>
    <scope>NUCLEOTIDE SEQUENCE</scope>
</reference>